<keyword evidence="2" id="KW-1185">Reference proteome</keyword>
<reference evidence="1" key="2">
    <citation type="submission" date="2021-03" db="UniProtKB">
        <authorList>
            <consortium name="EnsemblPlants"/>
        </authorList>
    </citation>
    <scope>IDENTIFICATION</scope>
</reference>
<dbReference type="Gramene" id="evm.model.01.1813">
    <property type="protein sequence ID" value="cds.evm.model.01.1813"/>
    <property type="gene ID" value="evm.TU.01.1813"/>
</dbReference>
<dbReference type="EnsemblPlants" id="evm.model.01.1813">
    <property type="protein sequence ID" value="cds.evm.model.01.1813"/>
    <property type="gene ID" value="evm.TU.01.1813"/>
</dbReference>
<proteinExistence type="predicted"/>
<dbReference type="EMBL" id="UZAU01000050">
    <property type="status" value="NOT_ANNOTATED_CDS"/>
    <property type="molecule type" value="Genomic_DNA"/>
</dbReference>
<sequence>METCNKDFVEVKNRMHKKIEKGVSQKEENYSSYDYTAALQYWAYEAILELGNEYAVRKSHRFPRMVNWESKEKTIVTP</sequence>
<protein>
    <submittedName>
        <fullName evidence="1">Uncharacterized protein</fullName>
    </submittedName>
</protein>
<reference evidence="1" key="1">
    <citation type="submission" date="2018-11" db="EMBL/GenBank/DDBJ databases">
        <authorList>
            <person name="Grassa J C."/>
        </authorList>
    </citation>
    <scope>NUCLEOTIDE SEQUENCE [LARGE SCALE GENOMIC DNA]</scope>
</reference>
<name>A0A803NIL3_CANSA</name>
<dbReference type="Proteomes" id="UP000596661">
    <property type="component" value="Chromosome 1"/>
</dbReference>
<accession>A0A803NIL3</accession>
<organism evidence="1 2">
    <name type="scientific">Cannabis sativa</name>
    <name type="common">Hemp</name>
    <name type="synonym">Marijuana</name>
    <dbReference type="NCBI Taxonomy" id="3483"/>
    <lineage>
        <taxon>Eukaryota</taxon>
        <taxon>Viridiplantae</taxon>
        <taxon>Streptophyta</taxon>
        <taxon>Embryophyta</taxon>
        <taxon>Tracheophyta</taxon>
        <taxon>Spermatophyta</taxon>
        <taxon>Magnoliopsida</taxon>
        <taxon>eudicotyledons</taxon>
        <taxon>Gunneridae</taxon>
        <taxon>Pentapetalae</taxon>
        <taxon>rosids</taxon>
        <taxon>fabids</taxon>
        <taxon>Rosales</taxon>
        <taxon>Cannabaceae</taxon>
        <taxon>Cannabis</taxon>
    </lineage>
</organism>
<evidence type="ECO:0000313" key="1">
    <source>
        <dbReference type="EnsemblPlants" id="cds.evm.model.01.1813"/>
    </source>
</evidence>
<evidence type="ECO:0000313" key="2">
    <source>
        <dbReference type="Proteomes" id="UP000596661"/>
    </source>
</evidence>
<dbReference type="AlphaFoldDB" id="A0A803NIL3"/>